<name>A0AAE3K1Z6_9BACT</name>
<dbReference type="PROSITE" id="PS00723">
    <property type="entry name" value="POLYPRENYL_SYNTHASE_1"/>
    <property type="match status" value="1"/>
</dbReference>
<dbReference type="EMBL" id="JALEMU010000123">
    <property type="protein sequence ID" value="MCI5756134.1"/>
    <property type="molecule type" value="Genomic_DNA"/>
</dbReference>
<dbReference type="InterPro" id="IPR000092">
    <property type="entry name" value="Polyprenyl_synt"/>
</dbReference>
<dbReference type="FunFam" id="1.10.600.10:FF:000001">
    <property type="entry name" value="Geranylgeranyl diphosphate synthase"/>
    <property type="match status" value="1"/>
</dbReference>
<dbReference type="GO" id="GO:0046872">
    <property type="term" value="F:metal ion binding"/>
    <property type="evidence" value="ECO:0007669"/>
    <property type="project" value="UniProtKB-KW"/>
</dbReference>
<evidence type="ECO:0000313" key="8">
    <source>
        <dbReference type="EMBL" id="MCI5756134.1"/>
    </source>
</evidence>
<evidence type="ECO:0000256" key="7">
    <source>
        <dbReference type="RuleBase" id="RU004466"/>
    </source>
</evidence>
<evidence type="ECO:0000313" key="9">
    <source>
        <dbReference type="Proteomes" id="UP001139365"/>
    </source>
</evidence>
<evidence type="ECO:0000256" key="4">
    <source>
        <dbReference type="ARBA" id="ARBA00022723"/>
    </source>
</evidence>
<comment type="cofactor">
    <cofactor evidence="1">
        <name>Mg(2+)</name>
        <dbReference type="ChEBI" id="CHEBI:18420"/>
    </cofactor>
</comment>
<keyword evidence="4" id="KW-0479">Metal-binding</keyword>
<dbReference type="Pfam" id="PF00348">
    <property type="entry name" value="polyprenyl_synt"/>
    <property type="match status" value="1"/>
</dbReference>
<comment type="caution">
    <text evidence="8">The sequence shown here is derived from an EMBL/GenBank/DDBJ whole genome shotgun (WGS) entry which is preliminary data.</text>
</comment>
<dbReference type="PANTHER" id="PTHR43281:SF1">
    <property type="entry name" value="FARNESYL DIPHOSPHATE SYNTHASE"/>
    <property type="match status" value="1"/>
</dbReference>
<dbReference type="InterPro" id="IPR033749">
    <property type="entry name" value="Polyprenyl_synt_CS"/>
</dbReference>
<keyword evidence="6" id="KW-0414">Isoprene biosynthesis</keyword>
<dbReference type="SUPFAM" id="SSF48576">
    <property type="entry name" value="Terpenoid synthases"/>
    <property type="match status" value="1"/>
</dbReference>
<evidence type="ECO:0000256" key="2">
    <source>
        <dbReference type="ARBA" id="ARBA00006706"/>
    </source>
</evidence>
<dbReference type="PROSITE" id="PS00444">
    <property type="entry name" value="POLYPRENYL_SYNTHASE_2"/>
    <property type="match status" value="1"/>
</dbReference>
<proteinExistence type="inferred from homology"/>
<dbReference type="PANTHER" id="PTHR43281">
    <property type="entry name" value="FARNESYL DIPHOSPHATE SYNTHASE"/>
    <property type="match status" value="1"/>
</dbReference>
<dbReference type="Proteomes" id="UP001139365">
    <property type="component" value="Unassembled WGS sequence"/>
</dbReference>
<dbReference type="GO" id="GO:0016114">
    <property type="term" value="P:terpenoid biosynthetic process"/>
    <property type="evidence" value="ECO:0007669"/>
    <property type="project" value="UniProtKB-ARBA"/>
</dbReference>
<evidence type="ECO:0000256" key="1">
    <source>
        <dbReference type="ARBA" id="ARBA00001946"/>
    </source>
</evidence>
<evidence type="ECO:0000256" key="5">
    <source>
        <dbReference type="ARBA" id="ARBA00022842"/>
    </source>
</evidence>
<dbReference type="SFLD" id="SFLDG01017">
    <property type="entry name" value="Polyprenyl_Transferase_Like"/>
    <property type="match status" value="1"/>
</dbReference>
<dbReference type="GO" id="GO:0004659">
    <property type="term" value="F:prenyltransferase activity"/>
    <property type="evidence" value="ECO:0007669"/>
    <property type="project" value="InterPro"/>
</dbReference>
<protein>
    <submittedName>
        <fullName evidence="8">Polyprenyl synthetase family protein</fullName>
    </submittedName>
</protein>
<keyword evidence="5" id="KW-0460">Magnesium</keyword>
<evidence type="ECO:0000256" key="6">
    <source>
        <dbReference type="ARBA" id="ARBA00023229"/>
    </source>
</evidence>
<evidence type="ECO:0000256" key="3">
    <source>
        <dbReference type="ARBA" id="ARBA00022679"/>
    </source>
</evidence>
<comment type="similarity">
    <text evidence="2 7">Belongs to the FPP/GGPP synthase family.</text>
</comment>
<reference evidence="8 9" key="1">
    <citation type="submission" date="2022-03" db="EMBL/GenBank/DDBJ databases">
        <title>Metagenome-assembled genomes from swine fecal metagenomes.</title>
        <authorList>
            <person name="Holman D.B."/>
            <person name="Kommadath A."/>
        </authorList>
    </citation>
    <scope>NUCLEOTIDE SEQUENCE [LARGE SCALE GENOMIC DNA]</scope>
    <source>
        <strain evidence="8">SUG147</strain>
    </source>
</reference>
<dbReference type="AlphaFoldDB" id="A0AAE3K1Z6"/>
<keyword evidence="3 7" id="KW-0808">Transferase</keyword>
<sequence>MKNLSERITENAALIEKAMEKYLAGTGRRYEILIDSMRYSAYAGGKRIRPFLTLEFCRMLGGNVGAALPYACAIEMIHTYSLIHDDLPCMDNDDFRRGKPTNHKKFGEATALLAGDSLLTYAFGVAVSGGETTAEQNIDAVKLLSSRAGFDGMAGGQMLDLIGEKEKLTYEEFMLMNQLKTGCLIKTACLLGCIAAGYREGTDEYAAAEKYAENVGLAFQIEDDILDEGTEDNKTTFLTFMTVESARNTVDGLTGNAKEIIAPYDRDGILSAFADRLAVRKV</sequence>
<gene>
    <name evidence="8" type="ORF">MR241_07565</name>
</gene>
<dbReference type="InterPro" id="IPR008949">
    <property type="entry name" value="Isoprenoid_synthase_dom_sf"/>
</dbReference>
<accession>A0AAE3K1Z6</accession>
<dbReference type="SFLD" id="SFLDS00005">
    <property type="entry name" value="Isoprenoid_Synthase_Type_I"/>
    <property type="match status" value="1"/>
</dbReference>
<organism evidence="8 9">
    <name type="scientific">Candidatus Colimorpha enterica</name>
    <dbReference type="NCBI Taxonomy" id="3083063"/>
    <lineage>
        <taxon>Bacteria</taxon>
        <taxon>Pseudomonadati</taxon>
        <taxon>Bacteroidota</taxon>
        <taxon>Bacteroidia</taxon>
        <taxon>Bacteroidales</taxon>
        <taxon>Candidatus Colimorpha</taxon>
    </lineage>
</organism>
<dbReference type="Gene3D" id="1.10.600.10">
    <property type="entry name" value="Farnesyl Diphosphate Synthase"/>
    <property type="match status" value="1"/>
</dbReference>
<dbReference type="CDD" id="cd00685">
    <property type="entry name" value="Trans_IPPS_HT"/>
    <property type="match status" value="1"/>
</dbReference>